<comment type="caution">
    <text evidence="1">The sequence shown here is derived from an EMBL/GenBank/DDBJ whole genome shotgun (WGS) entry which is preliminary data.</text>
</comment>
<dbReference type="OrthoDB" id="10516001at2759"/>
<evidence type="ECO:0000313" key="2">
    <source>
        <dbReference type="Proteomes" id="UP000297299"/>
    </source>
</evidence>
<accession>A0A4Y8D6P7</accession>
<keyword evidence="2" id="KW-1185">Reference proteome</keyword>
<sequence>MNGMALSVCVVKTLHNSQEWLWMLISVHRIHISEKIVLTYEFSYTGTMANYTPANTPPKNAEGYIRNQDINININNKMYASGMHFYFRTA</sequence>
<protein>
    <submittedName>
        <fullName evidence="1">Uncharacterized protein</fullName>
    </submittedName>
</protein>
<proteinExistence type="predicted"/>
<dbReference type="AlphaFoldDB" id="A0A4Y8D6P7"/>
<gene>
    <name evidence="1" type="ORF">BOTCAL_0094g00080</name>
</gene>
<evidence type="ECO:0000313" key="1">
    <source>
        <dbReference type="EMBL" id="TEY71393.1"/>
    </source>
</evidence>
<reference evidence="1 2" key="1">
    <citation type="submission" date="2017-11" db="EMBL/GenBank/DDBJ databases">
        <title>Comparative genomics of Botrytis spp.</title>
        <authorList>
            <person name="Valero-Jimenez C.A."/>
            <person name="Tapia P."/>
            <person name="Veloso J."/>
            <person name="Silva-Moreno E."/>
            <person name="Staats M."/>
            <person name="Valdes J.H."/>
            <person name="Van Kan J.A.L."/>
        </authorList>
    </citation>
    <scope>NUCLEOTIDE SEQUENCE [LARGE SCALE GENOMIC DNA]</scope>
    <source>
        <strain evidence="1 2">MUCL2830</strain>
    </source>
</reference>
<organism evidence="1 2">
    <name type="scientific">Botryotinia calthae</name>
    <dbReference type="NCBI Taxonomy" id="38488"/>
    <lineage>
        <taxon>Eukaryota</taxon>
        <taxon>Fungi</taxon>
        <taxon>Dikarya</taxon>
        <taxon>Ascomycota</taxon>
        <taxon>Pezizomycotina</taxon>
        <taxon>Leotiomycetes</taxon>
        <taxon>Helotiales</taxon>
        <taxon>Sclerotiniaceae</taxon>
        <taxon>Botryotinia</taxon>
    </lineage>
</organism>
<dbReference type="Proteomes" id="UP000297299">
    <property type="component" value="Unassembled WGS sequence"/>
</dbReference>
<name>A0A4Y8D6P7_9HELO</name>
<dbReference type="EMBL" id="PHWZ01000094">
    <property type="protein sequence ID" value="TEY71393.1"/>
    <property type="molecule type" value="Genomic_DNA"/>
</dbReference>